<keyword evidence="3" id="KW-1185">Reference proteome</keyword>
<sequence>MMTTTEGRRSFLRTVDRRTVHRQAVAEVFLTDMWPTGDMEFGAAAQLPLTHGYYNDHTQTPCHVDPLLVLEAARQASIYGAHELAVPLETSLIVNSFSVRLTNLAPLVVGRRPTELTMATRFKAVRTRGGRPRTGHVIHQLHVGTAHVGVVEIEVLLVSYGEHDALRNMWRDTPARSTACLPDVVDRDQLPPQLVGRVHPVNVVLAEPRRTHAGVLVRVTPRLANRALFDHDYDHVPALTLTEAARQLALYAADDGTGAVLERTSVAGLAGRFHRFAELDEPITALARVAAPDTRVVFRQGGNEISEITVTLSGGGHA</sequence>
<evidence type="ECO:0000313" key="3">
    <source>
        <dbReference type="Proteomes" id="UP000256269"/>
    </source>
</evidence>
<proteinExistence type="predicted"/>
<protein>
    <submittedName>
        <fullName evidence="2">A-factor biosynthesis hotdog protein</fullName>
    </submittedName>
</protein>
<accession>A0A3E0HKS0</accession>
<dbReference type="Proteomes" id="UP000256269">
    <property type="component" value="Unassembled WGS sequence"/>
</dbReference>
<evidence type="ECO:0000313" key="2">
    <source>
        <dbReference type="EMBL" id="REH47031.1"/>
    </source>
</evidence>
<organism evidence="2 3">
    <name type="scientific">Kutzneria buriramensis</name>
    <dbReference type="NCBI Taxonomy" id="1045776"/>
    <lineage>
        <taxon>Bacteria</taxon>
        <taxon>Bacillati</taxon>
        <taxon>Actinomycetota</taxon>
        <taxon>Actinomycetes</taxon>
        <taxon>Pseudonocardiales</taxon>
        <taxon>Pseudonocardiaceae</taxon>
        <taxon>Kutzneria</taxon>
    </lineage>
</organism>
<name>A0A3E0HKS0_9PSEU</name>
<feature type="domain" description="A-factor biosynthesis hotdog" evidence="1">
    <location>
        <begin position="194"/>
        <end position="300"/>
    </location>
</feature>
<dbReference type="InterPro" id="IPR005509">
    <property type="entry name" value="AfsA_hotdog_dom"/>
</dbReference>
<dbReference type="OrthoDB" id="7838374at2"/>
<comment type="caution">
    <text evidence="2">The sequence shown here is derived from an EMBL/GenBank/DDBJ whole genome shotgun (WGS) entry which is preliminary data.</text>
</comment>
<evidence type="ECO:0000259" key="1">
    <source>
        <dbReference type="Pfam" id="PF03756"/>
    </source>
</evidence>
<feature type="domain" description="A-factor biosynthesis hotdog" evidence="1">
    <location>
        <begin position="20"/>
        <end position="152"/>
    </location>
</feature>
<dbReference type="Pfam" id="PF03756">
    <property type="entry name" value="AfsA"/>
    <property type="match status" value="2"/>
</dbReference>
<gene>
    <name evidence="2" type="ORF">BCF44_106195</name>
</gene>
<dbReference type="AlphaFoldDB" id="A0A3E0HKS0"/>
<dbReference type="EMBL" id="QUNO01000006">
    <property type="protein sequence ID" value="REH47031.1"/>
    <property type="molecule type" value="Genomic_DNA"/>
</dbReference>
<reference evidence="2 3" key="1">
    <citation type="submission" date="2018-08" db="EMBL/GenBank/DDBJ databases">
        <title>Genomic Encyclopedia of Archaeal and Bacterial Type Strains, Phase II (KMG-II): from individual species to whole genera.</title>
        <authorList>
            <person name="Goeker M."/>
        </authorList>
    </citation>
    <scope>NUCLEOTIDE SEQUENCE [LARGE SCALE GENOMIC DNA]</scope>
    <source>
        <strain evidence="2 3">DSM 45791</strain>
    </source>
</reference>